<accession>A0A4Y8KWZ3</accession>
<feature type="domain" description="Helix-turn-helix" evidence="1">
    <location>
        <begin position="20"/>
        <end position="70"/>
    </location>
</feature>
<organism evidence="2 3">
    <name type="scientific">Dysgonomonas capnocytophagoides</name>
    <dbReference type="NCBI Taxonomy" id="45254"/>
    <lineage>
        <taxon>Bacteria</taxon>
        <taxon>Pseudomonadati</taxon>
        <taxon>Bacteroidota</taxon>
        <taxon>Bacteroidia</taxon>
        <taxon>Bacteroidales</taxon>
        <taxon>Dysgonomonadaceae</taxon>
        <taxon>Dysgonomonas</taxon>
    </lineage>
</organism>
<sequence>METLTEKKEIGTTINPDGIYTTEEAMTLLKIKSKTTIRTRVKEGRLRRSQQGRREIYFLGKDLIDFISNGRN</sequence>
<evidence type="ECO:0000259" key="1">
    <source>
        <dbReference type="Pfam" id="PF12728"/>
    </source>
</evidence>
<protein>
    <submittedName>
        <fullName evidence="2">DNA-binding protein</fullName>
    </submittedName>
</protein>
<evidence type="ECO:0000313" key="2">
    <source>
        <dbReference type="EMBL" id="TFD94645.1"/>
    </source>
</evidence>
<keyword evidence="2" id="KW-0238">DNA-binding</keyword>
<dbReference type="InterPro" id="IPR041657">
    <property type="entry name" value="HTH_17"/>
</dbReference>
<dbReference type="Pfam" id="PF12728">
    <property type="entry name" value="HTH_17"/>
    <property type="match status" value="1"/>
</dbReference>
<reference evidence="2 3" key="1">
    <citation type="submission" date="2019-03" db="EMBL/GenBank/DDBJ databases">
        <title>San Antonio Military Medical Center submission to MRSN (WRAIR), pending publication.</title>
        <authorList>
            <person name="Blyth D.M."/>
            <person name="Mccarthy S.L."/>
            <person name="Schall S.E."/>
            <person name="Stam J.A."/>
            <person name="Ong A.C."/>
            <person name="Mcgann P.T."/>
        </authorList>
    </citation>
    <scope>NUCLEOTIDE SEQUENCE [LARGE SCALE GENOMIC DNA]</scope>
    <source>
        <strain evidence="2 3">MRSN571793</strain>
    </source>
</reference>
<evidence type="ECO:0000313" key="3">
    <source>
        <dbReference type="Proteomes" id="UP000297861"/>
    </source>
</evidence>
<dbReference type="GO" id="GO:0003677">
    <property type="term" value="F:DNA binding"/>
    <property type="evidence" value="ECO:0007669"/>
    <property type="project" value="UniProtKB-KW"/>
</dbReference>
<dbReference type="AlphaFoldDB" id="A0A4Y8KWZ3"/>
<dbReference type="RefSeq" id="WP_134437057.1">
    <property type="nucleotide sequence ID" value="NZ_SOML01000010.1"/>
</dbReference>
<gene>
    <name evidence="2" type="ORF">E2605_14830</name>
</gene>
<comment type="caution">
    <text evidence="2">The sequence shown here is derived from an EMBL/GenBank/DDBJ whole genome shotgun (WGS) entry which is preliminary data.</text>
</comment>
<keyword evidence="3" id="KW-1185">Reference proteome</keyword>
<proteinExistence type="predicted"/>
<dbReference type="Proteomes" id="UP000297861">
    <property type="component" value="Unassembled WGS sequence"/>
</dbReference>
<dbReference type="EMBL" id="SOML01000010">
    <property type="protein sequence ID" value="TFD94645.1"/>
    <property type="molecule type" value="Genomic_DNA"/>
</dbReference>
<name>A0A4Y8KWZ3_9BACT</name>